<feature type="domain" description="HTH luxR-type" evidence="3">
    <location>
        <begin position="151"/>
        <end position="216"/>
    </location>
</feature>
<dbReference type="Proteomes" id="UP000662914">
    <property type="component" value="Chromosome"/>
</dbReference>
<protein>
    <submittedName>
        <fullName evidence="5">DNA-binding response regulator</fullName>
    </submittedName>
</protein>
<dbReference type="PROSITE" id="PS00622">
    <property type="entry name" value="HTH_LUXR_1"/>
    <property type="match status" value="1"/>
</dbReference>
<dbReference type="Gene3D" id="3.40.50.2300">
    <property type="match status" value="1"/>
</dbReference>
<evidence type="ECO:0000256" key="1">
    <source>
        <dbReference type="ARBA" id="ARBA00023125"/>
    </source>
</evidence>
<dbReference type="GO" id="GO:0003677">
    <property type="term" value="F:DNA binding"/>
    <property type="evidence" value="ECO:0007669"/>
    <property type="project" value="UniProtKB-KW"/>
</dbReference>
<evidence type="ECO:0000259" key="3">
    <source>
        <dbReference type="PROSITE" id="PS50043"/>
    </source>
</evidence>
<name>A0A809R3P1_9PROT</name>
<keyword evidence="2" id="KW-0597">Phosphoprotein</keyword>
<dbReference type="InterPro" id="IPR001789">
    <property type="entry name" value="Sig_transdc_resp-reg_receiver"/>
</dbReference>
<dbReference type="GO" id="GO:0006355">
    <property type="term" value="P:regulation of DNA-templated transcription"/>
    <property type="evidence" value="ECO:0007669"/>
    <property type="project" value="InterPro"/>
</dbReference>
<sequence length="222" mass="24082">MSEDAIKVMLVDDHTLFRKGLAELLDGRDTIDVVAATGQPAEAARLIEEAQPDALVLDLNMPPHGGLALLRELQAKGWAKPTLILTVSDAEDDLANAMRAGARGYLLKDMEPDDVVDAIQRAVRGETVVAPTMTLKLVNLLQGGGSKNAARENLLAQLTAREREILEHLAQGQSNKAIARSLDISHDTVKLHVRHILSKLNLTSRVEAAVFAVEQKMAPRPK</sequence>
<evidence type="ECO:0000313" key="6">
    <source>
        <dbReference type="Proteomes" id="UP000662914"/>
    </source>
</evidence>
<dbReference type="Pfam" id="PF00072">
    <property type="entry name" value="Response_reg"/>
    <property type="match status" value="1"/>
</dbReference>
<gene>
    <name evidence="5" type="ORF">DSYM_20370</name>
</gene>
<feature type="domain" description="Response regulatory" evidence="4">
    <location>
        <begin position="7"/>
        <end position="123"/>
    </location>
</feature>
<evidence type="ECO:0000259" key="4">
    <source>
        <dbReference type="PROSITE" id="PS50110"/>
    </source>
</evidence>
<proteinExistence type="predicted"/>
<keyword evidence="1 5" id="KW-0238">DNA-binding</keyword>
<dbReference type="InterPro" id="IPR039420">
    <property type="entry name" value="WalR-like"/>
</dbReference>
<feature type="modified residue" description="4-aspartylphosphate" evidence="2">
    <location>
        <position position="58"/>
    </location>
</feature>
<dbReference type="SUPFAM" id="SSF52172">
    <property type="entry name" value="CheY-like"/>
    <property type="match status" value="1"/>
</dbReference>
<accession>A0A809R3P1</accession>
<dbReference type="InterPro" id="IPR000792">
    <property type="entry name" value="Tscrpt_reg_LuxR_C"/>
</dbReference>
<organism evidence="5 6">
    <name type="scientific">Candidatus Desulfobacillus denitrificans</name>
    <dbReference type="NCBI Taxonomy" id="2608985"/>
    <lineage>
        <taxon>Bacteria</taxon>
        <taxon>Pseudomonadati</taxon>
        <taxon>Pseudomonadota</taxon>
        <taxon>Betaproteobacteria</taxon>
        <taxon>Candidatus Desulfobacillus</taxon>
    </lineage>
</organism>
<dbReference type="KEGG" id="ddz:DSYM_20370"/>
<dbReference type="PANTHER" id="PTHR43214:SF38">
    <property type="entry name" value="NITRATE_NITRITE RESPONSE REGULATOR PROTEIN NARL"/>
    <property type="match status" value="1"/>
</dbReference>
<dbReference type="Pfam" id="PF00196">
    <property type="entry name" value="GerE"/>
    <property type="match status" value="1"/>
</dbReference>
<dbReference type="PROSITE" id="PS50110">
    <property type="entry name" value="RESPONSE_REGULATORY"/>
    <property type="match status" value="1"/>
</dbReference>
<dbReference type="SMART" id="SM00448">
    <property type="entry name" value="REC"/>
    <property type="match status" value="1"/>
</dbReference>
<dbReference type="GO" id="GO:0000160">
    <property type="term" value="P:phosphorelay signal transduction system"/>
    <property type="evidence" value="ECO:0007669"/>
    <property type="project" value="InterPro"/>
</dbReference>
<dbReference type="SUPFAM" id="SSF46894">
    <property type="entry name" value="C-terminal effector domain of the bipartite response regulators"/>
    <property type="match status" value="1"/>
</dbReference>
<dbReference type="InterPro" id="IPR016032">
    <property type="entry name" value="Sig_transdc_resp-reg_C-effctor"/>
</dbReference>
<dbReference type="EMBL" id="AP021857">
    <property type="protein sequence ID" value="BBO21338.1"/>
    <property type="molecule type" value="Genomic_DNA"/>
</dbReference>
<dbReference type="AlphaFoldDB" id="A0A809R3P1"/>
<dbReference type="PROSITE" id="PS50043">
    <property type="entry name" value="HTH_LUXR_2"/>
    <property type="match status" value="1"/>
</dbReference>
<dbReference type="SMART" id="SM00421">
    <property type="entry name" value="HTH_LUXR"/>
    <property type="match status" value="1"/>
</dbReference>
<reference evidence="5" key="1">
    <citation type="journal article" name="DNA Res.">
        <title>The physiological potential of anammox bacteria as revealed by their core genome structure.</title>
        <authorList>
            <person name="Okubo T."/>
            <person name="Toyoda A."/>
            <person name="Fukuhara K."/>
            <person name="Uchiyama I."/>
            <person name="Harigaya Y."/>
            <person name="Kuroiwa M."/>
            <person name="Suzuki T."/>
            <person name="Murakami Y."/>
            <person name="Suwa Y."/>
            <person name="Takami H."/>
        </authorList>
    </citation>
    <scope>NUCLEOTIDE SEQUENCE</scope>
    <source>
        <strain evidence="5">317325-3</strain>
    </source>
</reference>
<dbReference type="InterPro" id="IPR011006">
    <property type="entry name" value="CheY-like_superfamily"/>
</dbReference>
<dbReference type="PRINTS" id="PR00038">
    <property type="entry name" value="HTHLUXR"/>
</dbReference>
<dbReference type="PANTHER" id="PTHR43214">
    <property type="entry name" value="TWO-COMPONENT RESPONSE REGULATOR"/>
    <property type="match status" value="1"/>
</dbReference>
<evidence type="ECO:0000256" key="2">
    <source>
        <dbReference type="PROSITE-ProRule" id="PRU00169"/>
    </source>
</evidence>
<evidence type="ECO:0000313" key="5">
    <source>
        <dbReference type="EMBL" id="BBO21338.1"/>
    </source>
</evidence>
<dbReference type="CDD" id="cd06170">
    <property type="entry name" value="LuxR_C_like"/>
    <property type="match status" value="1"/>
</dbReference>